<evidence type="ECO:0000313" key="10">
    <source>
        <dbReference type="Proteomes" id="UP001152484"/>
    </source>
</evidence>
<dbReference type="InterPro" id="IPR025846">
    <property type="entry name" value="TBL_N"/>
</dbReference>
<comment type="caution">
    <text evidence="9">The sequence shown here is derived from an EMBL/GenBank/DDBJ whole genome shotgun (WGS) entry which is preliminary data.</text>
</comment>
<name>A0A9P0YJC4_CUSEU</name>
<keyword evidence="3" id="KW-0812">Transmembrane</keyword>
<organism evidence="9 10">
    <name type="scientific">Cuscuta europaea</name>
    <name type="common">European dodder</name>
    <dbReference type="NCBI Taxonomy" id="41803"/>
    <lineage>
        <taxon>Eukaryota</taxon>
        <taxon>Viridiplantae</taxon>
        <taxon>Streptophyta</taxon>
        <taxon>Embryophyta</taxon>
        <taxon>Tracheophyta</taxon>
        <taxon>Spermatophyta</taxon>
        <taxon>Magnoliopsida</taxon>
        <taxon>eudicotyledons</taxon>
        <taxon>Gunneridae</taxon>
        <taxon>Pentapetalae</taxon>
        <taxon>asterids</taxon>
        <taxon>lamiids</taxon>
        <taxon>Solanales</taxon>
        <taxon>Convolvulaceae</taxon>
        <taxon>Cuscuteae</taxon>
        <taxon>Cuscuta</taxon>
        <taxon>Cuscuta subgen. Cuscuta</taxon>
    </lineage>
</organism>
<evidence type="ECO:0008006" key="11">
    <source>
        <dbReference type="Google" id="ProtNLM"/>
    </source>
</evidence>
<protein>
    <recommendedName>
        <fullName evidence="11">Trichome birefringence-like N-terminal domain-containing protein</fullName>
    </recommendedName>
</protein>
<evidence type="ECO:0000259" key="7">
    <source>
        <dbReference type="Pfam" id="PF13839"/>
    </source>
</evidence>
<evidence type="ECO:0000256" key="2">
    <source>
        <dbReference type="ARBA" id="ARBA00007727"/>
    </source>
</evidence>
<feature type="domain" description="Trichome birefringence-like N-terminal" evidence="8">
    <location>
        <begin position="68"/>
        <end position="117"/>
    </location>
</feature>
<evidence type="ECO:0000259" key="8">
    <source>
        <dbReference type="Pfam" id="PF14416"/>
    </source>
</evidence>
<dbReference type="PANTHER" id="PTHR32285:SF42">
    <property type="entry name" value="PROTEIN TRICHOME BIREFRINGENCE-LIKE 37"/>
    <property type="match status" value="1"/>
</dbReference>
<sequence length="372" mass="41499">MPIIFNEIVILISLNCAPKKEAIMSNLFVTIITTIAVAQLEAAAAAHMRAAVEAHKVTVNNGGGGGGGCNLFEGQWVENASYPLYKSSHCPFIDPQFDCIGYGRHDTKFLSHAWKPAADSCNLPRFGGVDLLRRWKGKQIMYVGDSLSLNMWQSMACMLHSSLPQPTDISYHRDAAIPNVTFVDYGVTLYLYHSTNLVDIVREKEGRVLKLESIDQDGAALWKTMDVLIFNTWHWWTHTGKSQPWDFIQVDSTHMVRDTDRLKAFEKAITTWRNWVVENVKPSKTKVFFQGISPSHYMGSEWGSTANKTCSGEEVPVQGSTYPAGTPQPANVVNNVLRGILNPVYLLNITLLSQLRKDAHPSYFSGKHPGLD</sequence>
<gene>
    <name evidence="9" type="ORF">CEURO_LOCUS1557</name>
</gene>
<dbReference type="GO" id="GO:0016413">
    <property type="term" value="F:O-acetyltransferase activity"/>
    <property type="evidence" value="ECO:0007669"/>
    <property type="project" value="InterPro"/>
</dbReference>
<evidence type="ECO:0000256" key="1">
    <source>
        <dbReference type="ARBA" id="ARBA00004167"/>
    </source>
</evidence>
<keyword evidence="10" id="KW-1185">Reference proteome</keyword>
<dbReference type="InterPro" id="IPR029962">
    <property type="entry name" value="TBL"/>
</dbReference>
<dbReference type="Pfam" id="PF13839">
    <property type="entry name" value="PC-Esterase"/>
    <property type="match status" value="1"/>
</dbReference>
<feature type="non-terminal residue" evidence="9">
    <location>
        <position position="1"/>
    </location>
</feature>
<dbReference type="GO" id="GO:0005794">
    <property type="term" value="C:Golgi apparatus"/>
    <property type="evidence" value="ECO:0007669"/>
    <property type="project" value="TreeGrafter"/>
</dbReference>
<dbReference type="OrthoDB" id="630188at2759"/>
<dbReference type="GO" id="GO:0016020">
    <property type="term" value="C:membrane"/>
    <property type="evidence" value="ECO:0007669"/>
    <property type="project" value="UniProtKB-SubCell"/>
</dbReference>
<accession>A0A9P0YJC4</accession>
<evidence type="ECO:0000256" key="6">
    <source>
        <dbReference type="ARBA" id="ARBA00023136"/>
    </source>
</evidence>
<keyword evidence="5" id="KW-1133">Transmembrane helix</keyword>
<keyword evidence="6" id="KW-0472">Membrane</keyword>
<evidence type="ECO:0000256" key="5">
    <source>
        <dbReference type="ARBA" id="ARBA00022989"/>
    </source>
</evidence>
<evidence type="ECO:0000313" key="9">
    <source>
        <dbReference type="EMBL" id="CAH9060310.1"/>
    </source>
</evidence>
<dbReference type="Pfam" id="PF14416">
    <property type="entry name" value="PMR5N"/>
    <property type="match status" value="1"/>
</dbReference>
<evidence type="ECO:0000256" key="4">
    <source>
        <dbReference type="ARBA" id="ARBA00022968"/>
    </source>
</evidence>
<dbReference type="Proteomes" id="UP001152484">
    <property type="component" value="Unassembled WGS sequence"/>
</dbReference>
<dbReference type="PANTHER" id="PTHR32285">
    <property type="entry name" value="PROTEIN TRICHOME BIREFRINGENCE-LIKE 9-RELATED"/>
    <property type="match status" value="1"/>
</dbReference>
<evidence type="ECO:0000256" key="3">
    <source>
        <dbReference type="ARBA" id="ARBA00022692"/>
    </source>
</evidence>
<proteinExistence type="inferred from homology"/>
<reference evidence="9" key="1">
    <citation type="submission" date="2022-07" db="EMBL/GenBank/DDBJ databases">
        <authorList>
            <person name="Macas J."/>
            <person name="Novak P."/>
            <person name="Neumann P."/>
        </authorList>
    </citation>
    <scope>NUCLEOTIDE SEQUENCE</scope>
</reference>
<comment type="subcellular location">
    <subcellularLocation>
        <location evidence="1">Membrane</location>
        <topology evidence="1">Single-pass membrane protein</topology>
    </subcellularLocation>
</comment>
<dbReference type="InterPro" id="IPR026057">
    <property type="entry name" value="TBL_C"/>
</dbReference>
<dbReference type="EMBL" id="CAMAPE010000004">
    <property type="protein sequence ID" value="CAH9060310.1"/>
    <property type="molecule type" value="Genomic_DNA"/>
</dbReference>
<keyword evidence="4" id="KW-0735">Signal-anchor</keyword>
<dbReference type="AlphaFoldDB" id="A0A9P0YJC4"/>
<feature type="domain" description="Trichome birefringence-like C-terminal" evidence="7">
    <location>
        <begin position="123"/>
        <end position="368"/>
    </location>
</feature>
<comment type="similarity">
    <text evidence="2">Belongs to the PC-esterase family. TBL subfamily.</text>
</comment>